<dbReference type="AlphaFoldDB" id="A0ABD3H9S4"/>
<reference evidence="1 2" key="1">
    <citation type="submission" date="2024-09" db="EMBL/GenBank/DDBJ databases">
        <title>Chromosome-scale assembly of Riccia sorocarpa.</title>
        <authorList>
            <person name="Paukszto L."/>
        </authorList>
    </citation>
    <scope>NUCLEOTIDE SEQUENCE [LARGE SCALE GENOMIC DNA]</scope>
    <source>
        <strain evidence="1">LP-2024</strain>
        <tissue evidence="1">Aerial parts of the thallus</tissue>
    </source>
</reference>
<gene>
    <name evidence="1" type="ORF">R1sor_013531</name>
</gene>
<sequence length="164" mass="18198">MVVYALDILEVYYLEFHDIHSNAPHPMGCLEANIQTVRLLVEVGVALWRLCYLTGKQGLQSYSSRHVNTCTLLAATEDIRLGLAVDSRGGDNVRVPLLLILIGKGSAYRAGLAEVGGEEFFSFSSKTNEDRRARAKLLENPYLQMQGKFQLPSECDSPSFQSES</sequence>
<evidence type="ECO:0000313" key="2">
    <source>
        <dbReference type="Proteomes" id="UP001633002"/>
    </source>
</evidence>
<dbReference type="EMBL" id="JBJQOH010000004">
    <property type="protein sequence ID" value="KAL3687222.1"/>
    <property type="molecule type" value="Genomic_DNA"/>
</dbReference>
<keyword evidence="2" id="KW-1185">Reference proteome</keyword>
<proteinExistence type="predicted"/>
<name>A0ABD3H9S4_9MARC</name>
<organism evidence="1 2">
    <name type="scientific">Riccia sorocarpa</name>
    <dbReference type="NCBI Taxonomy" id="122646"/>
    <lineage>
        <taxon>Eukaryota</taxon>
        <taxon>Viridiplantae</taxon>
        <taxon>Streptophyta</taxon>
        <taxon>Embryophyta</taxon>
        <taxon>Marchantiophyta</taxon>
        <taxon>Marchantiopsida</taxon>
        <taxon>Marchantiidae</taxon>
        <taxon>Marchantiales</taxon>
        <taxon>Ricciaceae</taxon>
        <taxon>Riccia</taxon>
    </lineage>
</organism>
<accession>A0ABD3H9S4</accession>
<protein>
    <submittedName>
        <fullName evidence="1">Uncharacterized protein</fullName>
    </submittedName>
</protein>
<comment type="caution">
    <text evidence="1">The sequence shown here is derived from an EMBL/GenBank/DDBJ whole genome shotgun (WGS) entry which is preliminary data.</text>
</comment>
<evidence type="ECO:0000313" key="1">
    <source>
        <dbReference type="EMBL" id="KAL3687222.1"/>
    </source>
</evidence>
<dbReference type="Proteomes" id="UP001633002">
    <property type="component" value="Unassembled WGS sequence"/>
</dbReference>